<keyword evidence="3" id="KW-1185">Reference proteome</keyword>
<dbReference type="AlphaFoldDB" id="A0A1H8BRC5"/>
<dbReference type="InterPro" id="IPR000257">
    <property type="entry name" value="Uroporphyrinogen_deCOase"/>
</dbReference>
<feature type="domain" description="Uroporphyrinogen decarboxylase (URO-D)" evidence="1">
    <location>
        <begin position="91"/>
        <end position="342"/>
    </location>
</feature>
<dbReference type="EMBL" id="FOCG01000001">
    <property type="protein sequence ID" value="SEM85363.1"/>
    <property type="molecule type" value="Genomic_DNA"/>
</dbReference>
<dbReference type="PANTHER" id="PTHR47099">
    <property type="entry name" value="METHYLCOBAMIDE:COM METHYLTRANSFERASE MTBA"/>
    <property type="match status" value="1"/>
</dbReference>
<dbReference type="GO" id="GO:0006779">
    <property type="term" value="P:porphyrin-containing compound biosynthetic process"/>
    <property type="evidence" value="ECO:0007669"/>
    <property type="project" value="InterPro"/>
</dbReference>
<accession>A0A1H8BRC5</accession>
<evidence type="ECO:0000313" key="3">
    <source>
        <dbReference type="Proteomes" id="UP000199158"/>
    </source>
</evidence>
<sequence length="350" mass="39614">MTSKERVLMAINHEEPDRVPVCATYVPEIADKLAAKYQPEGDLGVALGNDMVKIASGLENSFYYKPDPEYVCPYGITWKNINNETGHFTEIHKHPLAGDEQKIYDYVMPDPAKATDVIEATKQAVAKYGKEKWIIGSCQCSVFEAAWYLRGLDTFMMDLAMEEDYAIALLDKVMQYPLQMGHQFIDLGVDMVWLGDDIATQQNMMMSPAMWREHFKPRYAQMFSEFKKHNPNIKLCYHSCGNLQAVVDDLVEIGLDVLNPIQPMAMNPAEFKKRFGKNITMYGTLDVQRVMPFGTPDDVRCEVKQLITDCAPGGGFILSPAHHIQSDTSVENVEAFYQAAHDFGRYPIVK</sequence>
<dbReference type="Proteomes" id="UP000199158">
    <property type="component" value="Unassembled WGS sequence"/>
</dbReference>
<dbReference type="Gene3D" id="3.20.20.210">
    <property type="match status" value="1"/>
</dbReference>
<name>A0A1H8BRC5_9FIRM</name>
<organism evidence="2 3">
    <name type="scientific">Hydrogenoanaerobacterium saccharovorans</name>
    <dbReference type="NCBI Taxonomy" id="474960"/>
    <lineage>
        <taxon>Bacteria</taxon>
        <taxon>Bacillati</taxon>
        <taxon>Bacillota</taxon>
        <taxon>Clostridia</taxon>
        <taxon>Eubacteriales</taxon>
        <taxon>Oscillospiraceae</taxon>
        <taxon>Hydrogenoanaerobacterium</taxon>
    </lineage>
</organism>
<dbReference type="GO" id="GO:0004853">
    <property type="term" value="F:uroporphyrinogen decarboxylase activity"/>
    <property type="evidence" value="ECO:0007669"/>
    <property type="project" value="InterPro"/>
</dbReference>
<proteinExistence type="predicted"/>
<gene>
    <name evidence="2" type="ORF">SAMN05216180_2054</name>
</gene>
<dbReference type="Pfam" id="PF01208">
    <property type="entry name" value="URO-D"/>
    <property type="match status" value="1"/>
</dbReference>
<dbReference type="PANTHER" id="PTHR47099:SF1">
    <property type="entry name" value="METHYLCOBAMIDE:COM METHYLTRANSFERASE MTBA"/>
    <property type="match status" value="1"/>
</dbReference>
<reference evidence="2 3" key="1">
    <citation type="submission" date="2016-10" db="EMBL/GenBank/DDBJ databases">
        <authorList>
            <person name="de Groot N.N."/>
        </authorList>
    </citation>
    <scope>NUCLEOTIDE SEQUENCE [LARGE SCALE GENOMIC DNA]</scope>
    <source>
        <strain evidence="2 3">CGMCC 1.5070</strain>
    </source>
</reference>
<dbReference type="SUPFAM" id="SSF51726">
    <property type="entry name" value="UROD/MetE-like"/>
    <property type="match status" value="1"/>
</dbReference>
<dbReference type="RefSeq" id="WP_162840879.1">
    <property type="nucleotide sequence ID" value="NZ_FOCG01000001.1"/>
</dbReference>
<dbReference type="STRING" id="474960.SAMN05216180_2054"/>
<evidence type="ECO:0000259" key="1">
    <source>
        <dbReference type="Pfam" id="PF01208"/>
    </source>
</evidence>
<dbReference type="InterPro" id="IPR038071">
    <property type="entry name" value="UROD/MetE-like_sf"/>
</dbReference>
<evidence type="ECO:0000313" key="2">
    <source>
        <dbReference type="EMBL" id="SEM85363.1"/>
    </source>
</evidence>
<protein>
    <submittedName>
        <fullName evidence="2">Uroporphyrinogen decarboxylase</fullName>
    </submittedName>
</protein>
<dbReference type="InterPro" id="IPR052024">
    <property type="entry name" value="Methanogen_methyltrans"/>
</dbReference>